<evidence type="ECO:0000256" key="1">
    <source>
        <dbReference type="SAM" id="MobiDB-lite"/>
    </source>
</evidence>
<feature type="compositionally biased region" description="Low complexity" evidence="1">
    <location>
        <begin position="68"/>
        <end position="101"/>
    </location>
</feature>
<proteinExistence type="predicted"/>
<evidence type="ECO:0000313" key="3">
    <source>
        <dbReference type="Proteomes" id="UP000053890"/>
    </source>
</evidence>
<dbReference type="EMBL" id="KQ474073">
    <property type="protein sequence ID" value="KPV78200.1"/>
    <property type="molecule type" value="Genomic_DNA"/>
</dbReference>
<dbReference type="RefSeq" id="XP_018274249.1">
    <property type="nucleotide sequence ID" value="XM_018413761.1"/>
</dbReference>
<dbReference type="AlphaFoldDB" id="A0A194SCM7"/>
<reference evidence="2 3" key="1">
    <citation type="journal article" date="2015" name="Front. Microbiol.">
        <title>Genome sequence of the plant growth promoting endophytic yeast Rhodotorula graminis WP1.</title>
        <authorList>
            <person name="Firrincieli A."/>
            <person name="Otillar R."/>
            <person name="Salamov A."/>
            <person name="Schmutz J."/>
            <person name="Khan Z."/>
            <person name="Redman R.S."/>
            <person name="Fleck N.D."/>
            <person name="Lindquist E."/>
            <person name="Grigoriev I.V."/>
            <person name="Doty S.L."/>
        </authorList>
    </citation>
    <scope>NUCLEOTIDE SEQUENCE [LARGE SCALE GENOMIC DNA]</scope>
    <source>
        <strain evidence="2 3">WP1</strain>
    </source>
</reference>
<feature type="region of interest" description="Disordered" evidence="1">
    <location>
        <begin position="52"/>
        <end position="113"/>
    </location>
</feature>
<name>A0A194SCM7_RHOGW</name>
<protein>
    <submittedName>
        <fullName evidence="2">Uncharacterized protein</fullName>
    </submittedName>
</protein>
<accession>A0A194SCM7</accession>
<organism evidence="2 3">
    <name type="scientific">Rhodotorula graminis (strain WP1)</name>
    <dbReference type="NCBI Taxonomy" id="578459"/>
    <lineage>
        <taxon>Eukaryota</taxon>
        <taxon>Fungi</taxon>
        <taxon>Dikarya</taxon>
        <taxon>Basidiomycota</taxon>
        <taxon>Pucciniomycotina</taxon>
        <taxon>Microbotryomycetes</taxon>
        <taxon>Sporidiobolales</taxon>
        <taxon>Sporidiobolaceae</taxon>
        <taxon>Rhodotorula</taxon>
    </lineage>
</organism>
<sequence>MDLVAQLIGTICDGILQSCAETQTSLVRDSCGACCPCAAPCCSQEAGWDSLGETEDEGAEAAGGRGEAVGADAAGSSAAERAQEQQGLARGARAGYGAVEEQPVQRARMRPAG</sequence>
<gene>
    <name evidence="2" type="ORF">RHOBADRAFT_40743</name>
</gene>
<evidence type="ECO:0000313" key="2">
    <source>
        <dbReference type="EMBL" id="KPV78200.1"/>
    </source>
</evidence>
<dbReference type="GeneID" id="28974210"/>
<keyword evidence="3" id="KW-1185">Reference proteome</keyword>
<dbReference type="Proteomes" id="UP000053890">
    <property type="component" value="Unassembled WGS sequence"/>
</dbReference>